<keyword evidence="5" id="KW-0238">DNA-binding</keyword>
<keyword evidence="3" id="KW-0862">Zinc</keyword>
<feature type="domain" description="Zn(2)-C6 fungal-type" evidence="9">
    <location>
        <begin position="36"/>
        <end position="66"/>
    </location>
</feature>
<feature type="region of interest" description="Disordered" evidence="8">
    <location>
        <begin position="1"/>
        <end position="28"/>
    </location>
</feature>
<evidence type="ECO:0000256" key="2">
    <source>
        <dbReference type="ARBA" id="ARBA00022723"/>
    </source>
</evidence>
<gene>
    <name evidence="10" type="ORF">BDV23DRAFT_192565</name>
</gene>
<comment type="subcellular location">
    <subcellularLocation>
        <location evidence="1">Nucleus</location>
    </subcellularLocation>
</comment>
<feature type="region of interest" description="Disordered" evidence="8">
    <location>
        <begin position="130"/>
        <end position="156"/>
    </location>
</feature>
<dbReference type="Pfam" id="PF00172">
    <property type="entry name" value="Zn_clus"/>
    <property type="match status" value="1"/>
</dbReference>
<dbReference type="CDD" id="cd12148">
    <property type="entry name" value="fungal_TF_MHR"/>
    <property type="match status" value="1"/>
</dbReference>
<dbReference type="Proteomes" id="UP000326877">
    <property type="component" value="Unassembled WGS sequence"/>
</dbReference>
<dbReference type="OrthoDB" id="25921at2759"/>
<dbReference type="SMART" id="SM00066">
    <property type="entry name" value="GAL4"/>
    <property type="match status" value="1"/>
</dbReference>
<dbReference type="Pfam" id="PF04082">
    <property type="entry name" value="Fungal_trans"/>
    <property type="match status" value="1"/>
</dbReference>
<evidence type="ECO:0000256" key="1">
    <source>
        <dbReference type="ARBA" id="ARBA00004123"/>
    </source>
</evidence>
<dbReference type="PROSITE" id="PS00463">
    <property type="entry name" value="ZN2_CY6_FUNGAL_1"/>
    <property type="match status" value="1"/>
</dbReference>
<dbReference type="SUPFAM" id="SSF57701">
    <property type="entry name" value="Zn2/Cys6 DNA-binding domain"/>
    <property type="match status" value="1"/>
</dbReference>
<keyword evidence="2" id="KW-0479">Metal-binding</keyword>
<dbReference type="GO" id="GO:0000981">
    <property type="term" value="F:DNA-binding transcription factor activity, RNA polymerase II-specific"/>
    <property type="evidence" value="ECO:0007669"/>
    <property type="project" value="InterPro"/>
</dbReference>
<accession>A0A5N7CFZ5</accession>
<evidence type="ECO:0000256" key="5">
    <source>
        <dbReference type="ARBA" id="ARBA00023125"/>
    </source>
</evidence>
<dbReference type="GO" id="GO:0045944">
    <property type="term" value="P:positive regulation of transcription by RNA polymerase II"/>
    <property type="evidence" value="ECO:0007669"/>
    <property type="project" value="TreeGrafter"/>
</dbReference>
<evidence type="ECO:0000256" key="7">
    <source>
        <dbReference type="ARBA" id="ARBA00023242"/>
    </source>
</evidence>
<dbReference type="InterPro" id="IPR001138">
    <property type="entry name" value="Zn2Cys6_DnaBD"/>
</dbReference>
<sequence>MQYHTHRYRLNQASPDRNEVEKRSEGRWPSAYPPPACNRCRQYKKKCSKALPSCKTCTDAGRKCSYFTSDRLAAASPEVLHARIQWLSQYIEDNIPGATVGKNALPKLEETSPTGNTDREGMESPIYLAEESDDTAEDTNSLLTNGPDRGNPKQGGSVIIWRSTETEKLPSLACLNAYFNHVHRAYPFVDKTRIMQAQSVNPDILLIGNDADSLMLYLIHAIGRTTLERAGKITPRTGEDLKMPYSIILQYCTENESLDSVQILVLLTLYSLFDPHGPYPWTIVGMLTRQAMAQGLTLQRPATANLVPVPASDELSNRLFWSVYVLDRMLAASVGQPSGLFVPETHVRLPAVTVDEFASAQRAKISSMLLVTRHVIQLRRLESKITDAVFLCPRGNVRSLTLFDRNVILSELHYEVDNWYSDGCLISRPEASNVRIHDTMAWLNARYYQLLMMLYYPTPFSQPLRPAAHEHLLNIVQKYIHYSHVLFELGQLPLNYITLTRFVPACLVLLYCFGHTTAMVFPAKQEIQSCTVILQSFPSGWTHATSIMQIMTDFAALVSTYESRSASSLVTLQAMPTMGHGAQPPCYPWLVALRTRLVEIGGLIMGKAYCYQSIEGWDTEAAGSCSPAHTSSSADAAVTRHVAALTSPSNGGMGWDFL</sequence>
<dbReference type="EMBL" id="ML735237">
    <property type="protein sequence ID" value="KAE8392453.1"/>
    <property type="molecule type" value="Genomic_DNA"/>
</dbReference>
<name>A0A5N7CFZ5_PETAA</name>
<dbReference type="InterPro" id="IPR007219">
    <property type="entry name" value="XnlR_reg_dom"/>
</dbReference>
<dbReference type="AlphaFoldDB" id="A0A5N7CFZ5"/>
<feature type="compositionally biased region" description="Basic and acidic residues" evidence="8">
    <location>
        <begin position="16"/>
        <end position="26"/>
    </location>
</feature>
<evidence type="ECO:0000313" key="10">
    <source>
        <dbReference type="EMBL" id="KAE8392453.1"/>
    </source>
</evidence>
<dbReference type="PANTHER" id="PTHR47782">
    <property type="entry name" value="ZN(II)2CYS6 TRANSCRIPTION FACTOR (EUROFUNG)-RELATED"/>
    <property type="match status" value="1"/>
</dbReference>
<keyword evidence="6" id="KW-0804">Transcription</keyword>
<evidence type="ECO:0000256" key="4">
    <source>
        <dbReference type="ARBA" id="ARBA00023015"/>
    </source>
</evidence>
<dbReference type="InterPro" id="IPR036864">
    <property type="entry name" value="Zn2-C6_fun-type_DNA-bd_sf"/>
</dbReference>
<organism evidence="10">
    <name type="scientific">Petromyces alliaceus</name>
    <name type="common">Aspergillus alliaceus</name>
    <dbReference type="NCBI Taxonomy" id="209559"/>
    <lineage>
        <taxon>Eukaryota</taxon>
        <taxon>Fungi</taxon>
        <taxon>Dikarya</taxon>
        <taxon>Ascomycota</taxon>
        <taxon>Pezizomycotina</taxon>
        <taxon>Eurotiomycetes</taxon>
        <taxon>Eurotiomycetidae</taxon>
        <taxon>Eurotiales</taxon>
        <taxon>Aspergillaceae</taxon>
        <taxon>Aspergillus</taxon>
        <taxon>Aspergillus subgen. Circumdati</taxon>
    </lineage>
</organism>
<dbReference type="GO" id="GO:0006351">
    <property type="term" value="P:DNA-templated transcription"/>
    <property type="evidence" value="ECO:0007669"/>
    <property type="project" value="InterPro"/>
</dbReference>
<dbReference type="CDD" id="cd00067">
    <property type="entry name" value="GAL4"/>
    <property type="match status" value="1"/>
</dbReference>
<dbReference type="GO" id="GO:0008270">
    <property type="term" value="F:zinc ion binding"/>
    <property type="evidence" value="ECO:0007669"/>
    <property type="project" value="InterPro"/>
</dbReference>
<keyword evidence="7" id="KW-0539">Nucleus</keyword>
<proteinExistence type="predicted"/>
<evidence type="ECO:0000256" key="8">
    <source>
        <dbReference type="SAM" id="MobiDB-lite"/>
    </source>
</evidence>
<evidence type="ECO:0000259" key="9">
    <source>
        <dbReference type="PROSITE" id="PS50048"/>
    </source>
</evidence>
<evidence type="ECO:0000256" key="6">
    <source>
        <dbReference type="ARBA" id="ARBA00023163"/>
    </source>
</evidence>
<protein>
    <submittedName>
        <fullName evidence="10">Fungal-specific transcription factor domain-containing protein</fullName>
    </submittedName>
</protein>
<dbReference type="GO" id="GO:0043565">
    <property type="term" value="F:sequence-specific DNA binding"/>
    <property type="evidence" value="ECO:0007669"/>
    <property type="project" value="TreeGrafter"/>
</dbReference>
<dbReference type="PANTHER" id="PTHR47782:SF7">
    <property type="entry name" value="PROTEIN STB5"/>
    <property type="match status" value="1"/>
</dbReference>
<keyword evidence="4" id="KW-0805">Transcription regulation</keyword>
<dbReference type="Gene3D" id="4.10.240.10">
    <property type="entry name" value="Zn(2)-C6 fungal-type DNA-binding domain"/>
    <property type="match status" value="1"/>
</dbReference>
<dbReference type="InterPro" id="IPR052202">
    <property type="entry name" value="Yeast_MetPath_Reg"/>
</dbReference>
<reference evidence="10" key="1">
    <citation type="submission" date="2019-04" db="EMBL/GenBank/DDBJ databases">
        <title>Friends and foes A comparative genomics studyof 23 Aspergillus species from section Flavi.</title>
        <authorList>
            <consortium name="DOE Joint Genome Institute"/>
            <person name="Kjaerbolling I."/>
            <person name="Vesth T."/>
            <person name="Frisvad J.C."/>
            <person name="Nybo J.L."/>
            <person name="Theobald S."/>
            <person name="Kildgaard S."/>
            <person name="Isbrandt T."/>
            <person name="Kuo A."/>
            <person name="Sato A."/>
            <person name="Lyhne E.K."/>
            <person name="Kogle M.E."/>
            <person name="Wiebenga A."/>
            <person name="Kun R.S."/>
            <person name="Lubbers R.J."/>
            <person name="Makela M.R."/>
            <person name="Barry K."/>
            <person name="Chovatia M."/>
            <person name="Clum A."/>
            <person name="Daum C."/>
            <person name="Haridas S."/>
            <person name="He G."/>
            <person name="LaButti K."/>
            <person name="Lipzen A."/>
            <person name="Mondo S."/>
            <person name="Riley R."/>
            <person name="Salamov A."/>
            <person name="Simmons B.A."/>
            <person name="Magnuson J.K."/>
            <person name="Henrissat B."/>
            <person name="Mortensen U.H."/>
            <person name="Larsen T.O."/>
            <person name="Devries R.P."/>
            <person name="Grigoriev I.V."/>
            <person name="Machida M."/>
            <person name="Baker S.E."/>
            <person name="Andersen M.R."/>
        </authorList>
    </citation>
    <scope>NUCLEOTIDE SEQUENCE [LARGE SCALE GENOMIC DNA]</scope>
    <source>
        <strain evidence="10">IBT 14317</strain>
    </source>
</reference>
<evidence type="ECO:0000256" key="3">
    <source>
        <dbReference type="ARBA" id="ARBA00022833"/>
    </source>
</evidence>
<dbReference type="GO" id="GO:0005634">
    <property type="term" value="C:nucleus"/>
    <property type="evidence" value="ECO:0007669"/>
    <property type="project" value="UniProtKB-SubCell"/>
</dbReference>
<dbReference type="PROSITE" id="PS50048">
    <property type="entry name" value="ZN2_CY6_FUNGAL_2"/>
    <property type="match status" value="1"/>
</dbReference>
<dbReference type="SMART" id="SM00906">
    <property type="entry name" value="Fungal_trans"/>
    <property type="match status" value="1"/>
</dbReference>